<accession>A0ABT2GRM5</accession>
<protein>
    <submittedName>
        <fullName evidence="1">Uncharacterized protein</fullName>
    </submittedName>
</protein>
<gene>
    <name evidence="1" type="ORF">N1027_11800</name>
</gene>
<name>A0ABT2GRM5_9MICO</name>
<evidence type="ECO:0000313" key="2">
    <source>
        <dbReference type="Proteomes" id="UP001165584"/>
    </source>
</evidence>
<evidence type="ECO:0000313" key="1">
    <source>
        <dbReference type="EMBL" id="MCS5718818.1"/>
    </source>
</evidence>
<dbReference type="Proteomes" id="UP001165584">
    <property type="component" value="Unassembled WGS sequence"/>
</dbReference>
<proteinExistence type="predicted"/>
<comment type="caution">
    <text evidence="1">The sequence shown here is derived from an EMBL/GenBank/DDBJ whole genome shotgun (WGS) entry which is preliminary data.</text>
</comment>
<dbReference type="RefSeq" id="WP_259508115.1">
    <property type="nucleotide sequence ID" value="NZ_JANLCM010000002.1"/>
</dbReference>
<organism evidence="1 2">
    <name type="scientific">Herbiconiux aconitum</name>
    <dbReference type="NCBI Taxonomy" id="2970913"/>
    <lineage>
        <taxon>Bacteria</taxon>
        <taxon>Bacillati</taxon>
        <taxon>Actinomycetota</taxon>
        <taxon>Actinomycetes</taxon>
        <taxon>Micrococcales</taxon>
        <taxon>Microbacteriaceae</taxon>
        <taxon>Herbiconiux</taxon>
    </lineage>
</organism>
<dbReference type="EMBL" id="JANLCM010000002">
    <property type="protein sequence ID" value="MCS5718818.1"/>
    <property type="molecule type" value="Genomic_DNA"/>
</dbReference>
<reference evidence="1" key="1">
    <citation type="submission" date="2022-08" db="EMBL/GenBank/DDBJ databases">
        <authorList>
            <person name="Deng Y."/>
            <person name="Han X.-F."/>
            <person name="Zhang Y.-Q."/>
        </authorList>
    </citation>
    <scope>NUCLEOTIDE SEQUENCE</scope>
    <source>
        <strain evidence="1">CPCC 205763</strain>
    </source>
</reference>
<keyword evidence="2" id="KW-1185">Reference proteome</keyword>
<sequence length="59" mass="6610">MAPKTFVSIDRLKETVVRSTMMTMKIEGRVPSREPVVHYGGNTDVVARLESHSLPRQLG</sequence>